<comment type="caution">
    <text evidence="2">The sequence shown here is derived from an EMBL/GenBank/DDBJ whole genome shotgun (WGS) entry which is preliminary data.</text>
</comment>
<evidence type="ECO:0000313" key="3">
    <source>
        <dbReference type="Proteomes" id="UP000231343"/>
    </source>
</evidence>
<reference evidence="2 3" key="1">
    <citation type="submission" date="2017-09" db="EMBL/GenBank/DDBJ databases">
        <title>Depth-based differentiation of microbial function through sediment-hosted aquifers and enrichment of novel symbionts in the deep terrestrial subsurface.</title>
        <authorList>
            <person name="Probst A.J."/>
            <person name="Ladd B."/>
            <person name="Jarett J.K."/>
            <person name="Geller-Mcgrath D.E."/>
            <person name="Sieber C.M."/>
            <person name="Emerson J.B."/>
            <person name="Anantharaman K."/>
            <person name="Thomas B.C."/>
            <person name="Malmstrom R."/>
            <person name="Stieglmeier M."/>
            <person name="Klingl A."/>
            <person name="Woyke T."/>
            <person name="Ryan C.M."/>
            <person name="Banfield J.F."/>
        </authorList>
    </citation>
    <scope>NUCLEOTIDE SEQUENCE [LARGE SCALE GENOMIC DNA]</scope>
    <source>
        <strain evidence="2">CG08_land_8_20_14_0_20_45_16</strain>
    </source>
</reference>
<feature type="domain" description="KilA-N DNA-binding" evidence="1">
    <location>
        <begin position="12"/>
        <end position="95"/>
    </location>
</feature>
<dbReference type="EMBL" id="PEYM01000030">
    <property type="protein sequence ID" value="PIS31252.1"/>
    <property type="molecule type" value="Genomic_DNA"/>
</dbReference>
<dbReference type="Pfam" id="PF10543">
    <property type="entry name" value="ORF6N"/>
    <property type="match status" value="1"/>
</dbReference>
<dbReference type="InterPro" id="IPR018873">
    <property type="entry name" value="KilA-N_DNA-bd_domain"/>
</dbReference>
<gene>
    <name evidence="2" type="ORF">COT42_01585</name>
</gene>
<organism evidence="2 3">
    <name type="scientific">Candidatus Saganbacteria bacterium CG08_land_8_20_14_0_20_45_16</name>
    <dbReference type="NCBI Taxonomy" id="2014293"/>
    <lineage>
        <taxon>Bacteria</taxon>
        <taxon>Bacillati</taxon>
        <taxon>Saganbacteria</taxon>
    </lineage>
</organism>
<evidence type="ECO:0000313" key="2">
    <source>
        <dbReference type="EMBL" id="PIS31252.1"/>
    </source>
</evidence>
<protein>
    <submittedName>
        <fullName evidence="2">DNA-binding protein</fullName>
    </submittedName>
</protein>
<proteinExistence type="predicted"/>
<dbReference type="Proteomes" id="UP000231343">
    <property type="component" value="Unassembled WGS sequence"/>
</dbReference>
<evidence type="ECO:0000259" key="1">
    <source>
        <dbReference type="Pfam" id="PF10543"/>
    </source>
</evidence>
<keyword evidence="2" id="KW-0238">DNA-binding</keyword>
<dbReference type="GO" id="GO:0003677">
    <property type="term" value="F:DNA binding"/>
    <property type="evidence" value="ECO:0007669"/>
    <property type="project" value="UniProtKB-KW"/>
</dbReference>
<sequence length="168" mass="19530">MSNLLPLERIESKIYIIRGQKVMLDFDLGGLYGVGTGRLNEQVKRNKERFPDDFMFSLSKEEKIRISQIAISSKVKYSKNINAFTENGVAMLSSVLKSDRAVQVNIQIMRAFTKLRRFLASHTEIARRLKDLATKYKRHDIEIEAIFDAIRKMVEFEEKPKNRIGFEI</sequence>
<accession>A0A2H0Y153</accession>
<name>A0A2H0Y153_UNCSA</name>
<dbReference type="AlphaFoldDB" id="A0A2H0Y153"/>